<accession>A0A0B5AVA4</accession>
<dbReference type="PANTHER" id="PTHR36852">
    <property type="entry name" value="PROTEIN GVPL 2"/>
    <property type="match status" value="1"/>
</dbReference>
<dbReference type="AlphaFoldDB" id="A0A0B5AVA4"/>
<dbReference type="STRING" id="1508404.JMA_32110"/>
<protein>
    <submittedName>
        <fullName evidence="4">Gas vesicle protein GvpL</fullName>
    </submittedName>
</protein>
<dbReference type="KEGG" id="jeo:JMA_32110"/>
<comment type="similarity">
    <text evidence="3">Belongs to the gas vesicle GvpF/GvpL family.</text>
</comment>
<dbReference type="HOGENOM" id="CLU_065736_0_0_9"/>
<name>A0A0B5AVA4_9BACL</name>
<evidence type="ECO:0000313" key="4">
    <source>
        <dbReference type="EMBL" id="AJD92528.1"/>
    </source>
</evidence>
<evidence type="ECO:0000256" key="1">
    <source>
        <dbReference type="ARBA" id="ARBA00022987"/>
    </source>
</evidence>
<dbReference type="PANTHER" id="PTHR36852:SF1">
    <property type="entry name" value="PROTEIN GVPL 2"/>
    <property type="match status" value="1"/>
</dbReference>
<evidence type="ECO:0000313" key="5">
    <source>
        <dbReference type="Proteomes" id="UP000031449"/>
    </source>
</evidence>
<proteinExistence type="inferred from homology"/>
<keyword evidence="5" id="KW-1185">Reference proteome</keyword>
<dbReference type="InterPro" id="IPR009430">
    <property type="entry name" value="GvpL/GvpF"/>
</dbReference>
<gene>
    <name evidence="4" type="ORF">JMA_32110</name>
</gene>
<organism evidence="4 5">
    <name type="scientific">Jeotgalibacillus malaysiensis</name>
    <dbReference type="NCBI Taxonomy" id="1508404"/>
    <lineage>
        <taxon>Bacteria</taxon>
        <taxon>Bacillati</taxon>
        <taxon>Bacillota</taxon>
        <taxon>Bacilli</taxon>
        <taxon>Bacillales</taxon>
        <taxon>Caryophanaceae</taxon>
        <taxon>Jeotgalibacillus</taxon>
    </lineage>
</organism>
<dbReference type="OrthoDB" id="146444at2"/>
<dbReference type="Proteomes" id="UP000031449">
    <property type="component" value="Chromosome"/>
</dbReference>
<evidence type="ECO:0000256" key="2">
    <source>
        <dbReference type="ARBA" id="ARBA00035108"/>
    </source>
</evidence>
<comment type="subcellular location">
    <subcellularLocation>
        <location evidence="2">Gas vesicle</location>
    </subcellularLocation>
</comment>
<dbReference type="BioCyc" id="JESP1508404:G14D9-12492-MONOMER"/>
<evidence type="ECO:0000256" key="3">
    <source>
        <dbReference type="ARBA" id="ARBA00035643"/>
    </source>
</evidence>
<dbReference type="GO" id="GO:0031412">
    <property type="term" value="P:gas vesicle organization"/>
    <property type="evidence" value="ECO:0007669"/>
    <property type="project" value="InterPro"/>
</dbReference>
<dbReference type="Pfam" id="PF06386">
    <property type="entry name" value="GvpL_GvpF"/>
    <property type="match status" value="1"/>
</dbReference>
<reference evidence="4 5" key="1">
    <citation type="submission" date="2014-08" db="EMBL/GenBank/DDBJ databases">
        <title>Complete genome of a marine bacteria Jeotgalibacillus malaysiensis.</title>
        <authorList>
            <person name="Yaakop A.S."/>
            <person name="Chan K.-G."/>
            <person name="Goh K.M."/>
        </authorList>
    </citation>
    <scope>NUCLEOTIDE SEQUENCE [LARGE SCALE GENOMIC DNA]</scope>
    <source>
        <strain evidence="4 5">D5</strain>
    </source>
</reference>
<dbReference type="EMBL" id="CP009416">
    <property type="protein sequence ID" value="AJD92528.1"/>
    <property type="molecule type" value="Genomic_DNA"/>
</dbReference>
<sequence>MGELLYLYACVPTNEMTTLPDLTGFDGEGKLHTIQAGSITAVICSLNEEDYNEDVLKDKVENDMQWLQEKAFHHHETVLALSKLYTVIPLKFSTIYKSEDSLKQTLTENESKMNDIFDLLEGNEEWNLKIYCDDQTLKEQVSKDNPVIEQKRQEISQLSKGKQFFELKKLDKLVETELEEEKNRVSERVHEALKKLVLKGNVKRTWSSEVTGADKKMTWNSVYLISKEDVERFLEEVQSYDQEMKETGWQLEASGPWPAYHFSSFQT</sequence>
<keyword evidence="1" id="KW-0304">Gas vesicle</keyword>
<dbReference type="GO" id="GO:0031411">
    <property type="term" value="C:gas vesicle"/>
    <property type="evidence" value="ECO:0007669"/>
    <property type="project" value="UniProtKB-SubCell"/>
</dbReference>